<evidence type="ECO:0000313" key="1">
    <source>
        <dbReference type="EMBL" id="KAF3498619.1"/>
    </source>
</evidence>
<dbReference type="EMBL" id="QGKV02002055">
    <property type="protein sequence ID" value="KAF3498619.1"/>
    <property type="molecule type" value="Genomic_DNA"/>
</dbReference>
<accession>A0ABQ7ALN0</accession>
<dbReference type="Proteomes" id="UP000266723">
    <property type="component" value="Unassembled WGS sequence"/>
</dbReference>
<reference evidence="1 2" key="1">
    <citation type="journal article" date="2020" name="BMC Genomics">
        <title>Intraspecific diversification of the crop wild relative Brassica cretica Lam. using demographic model selection.</title>
        <authorList>
            <person name="Kioukis A."/>
            <person name="Michalopoulou V.A."/>
            <person name="Briers L."/>
            <person name="Pirintsos S."/>
            <person name="Studholme D.J."/>
            <person name="Pavlidis P."/>
            <person name="Sarris P.F."/>
        </authorList>
    </citation>
    <scope>NUCLEOTIDE SEQUENCE [LARGE SCALE GENOMIC DNA]</scope>
    <source>
        <strain evidence="2">cv. PFS-1207/04</strain>
    </source>
</reference>
<comment type="caution">
    <text evidence="1">The sequence shown here is derived from an EMBL/GenBank/DDBJ whole genome shotgun (WGS) entry which is preliminary data.</text>
</comment>
<gene>
    <name evidence="1" type="ORF">DY000_02055940</name>
</gene>
<evidence type="ECO:0000313" key="2">
    <source>
        <dbReference type="Proteomes" id="UP000266723"/>
    </source>
</evidence>
<name>A0ABQ7ALN0_BRACR</name>
<organism evidence="1 2">
    <name type="scientific">Brassica cretica</name>
    <name type="common">Mustard</name>
    <dbReference type="NCBI Taxonomy" id="69181"/>
    <lineage>
        <taxon>Eukaryota</taxon>
        <taxon>Viridiplantae</taxon>
        <taxon>Streptophyta</taxon>
        <taxon>Embryophyta</taxon>
        <taxon>Tracheophyta</taxon>
        <taxon>Spermatophyta</taxon>
        <taxon>Magnoliopsida</taxon>
        <taxon>eudicotyledons</taxon>
        <taxon>Gunneridae</taxon>
        <taxon>Pentapetalae</taxon>
        <taxon>rosids</taxon>
        <taxon>malvids</taxon>
        <taxon>Brassicales</taxon>
        <taxon>Brassicaceae</taxon>
        <taxon>Brassiceae</taxon>
        <taxon>Brassica</taxon>
    </lineage>
</organism>
<keyword evidence="2" id="KW-1185">Reference proteome</keyword>
<proteinExistence type="predicted"/>
<protein>
    <submittedName>
        <fullName evidence="1">Uncharacterized protein</fullName>
    </submittedName>
</protein>
<sequence>MRTAKSYVAIRAGLDRGLGTAGYGGLTRKDPPDIETAAGRATAARVVPIAIPSHNKEDKDRIATFELVNSNSTHDITVISVFGILSLHISSDEFQTLMETKGSVEISGSRERLGMMIGKIFAVNSELEPVQDLWNLKQLWFGGIDEDEVMVPNTSSVLIGRYSGGDLLGVTAQVIDMPLS</sequence>